<dbReference type="SUPFAM" id="SSF57701">
    <property type="entry name" value="Zn2/Cys6 DNA-binding domain"/>
    <property type="match status" value="1"/>
</dbReference>
<feature type="region of interest" description="Disordered" evidence="3">
    <location>
        <begin position="162"/>
        <end position="228"/>
    </location>
</feature>
<feature type="region of interest" description="Disordered" evidence="3">
    <location>
        <begin position="91"/>
        <end position="130"/>
    </location>
</feature>
<evidence type="ECO:0000256" key="3">
    <source>
        <dbReference type="SAM" id="MobiDB-lite"/>
    </source>
</evidence>
<dbReference type="InterPro" id="IPR021858">
    <property type="entry name" value="Fun_TF"/>
</dbReference>
<accession>A0A4T0IFN1</accession>
<dbReference type="PROSITE" id="PS50048">
    <property type="entry name" value="ZN2_CY6_FUNGAL_2"/>
    <property type="match status" value="1"/>
</dbReference>
<evidence type="ECO:0000313" key="6">
    <source>
        <dbReference type="Proteomes" id="UP000310689"/>
    </source>
</evidence>
<feature type="compositionally biased region" description="Pro residues" evidence="3">
    <location>
        <begin position="187"/>
        <end position="196"/>
    </location>
</feature>
<keyword evidence="2" id="KW-0539">Nucleus</keyword>
<dbReference type="EMBL" id="SPOI01000340">
    <property type="protein sequence ID" value="TIB28446.1"/>
    <property type="molecule type" value="Genomic_DNA"/>
</dbReference>
<dbReference type="InterPro" id="IPR036864">
    <property type="entry name" value="Zn2-C6_fun-type_DNA-bd_sf"/>
</dbReference>
<feature type="compositionally biased region" description="Low complexity" evidence="3">
    <location>
        <begin position="168"/>
        <end position="186"/>
    </location>
</feature>
<gene>
    <name evidence="5" type="ORF">E3P86_03858</name>
</gene>
<dbReference type="PROSITE" id="PS00463">
    <property type="entry name" value="ZN2_CY6_FUNGAL_1"/>
    <property type="match status" value="1"/>
</dbReference>
<comment type="caution">
    <text evidence="5">The sequence shown here is derived from an EMBL/GenBank/DDBJ whole genome shotgun (WGS) entry which is preliminary data.</text>
</comment>
<reference evidence="5 6" key="1">
    <citation type="submission" date="2019-03" db="EMBL/GenBank/DDBJ databases">
        <title>Sequencing 23 genomes of Wallemia ichthyophaga.</title>
        <authorList>
            <person name="Gostincar C."/>
        </authorList>
    </citation>
    <scope>NUCLEOTIDE SEQUENCE [LARGE SCALE GENOMIC DNA]</scope>
    <source>
        <strain evidence="5 6">EXF-6200</strain>
    </source>
</reference>
<evidence type="ECO:0000313" key="5">
    <source>
        <dbReference type="EMBL" id="TIB28446.1"/>
    </source>
</evidence>
<evidence type="ECO:0000256" key="2">
    <source>
        <dbReference type="ARBA" id="ARBA00023242"/>
    </source>
</evidence>
<proteinExistence type="predicted"/>
<dbReference type="GO" id="GO:0000981">
    <property type="term" value="F:DNA-binding transcription factor activity, RNA polymerase II-specific"/>
    <property type="evidence" value="ECO:0007669"/>
    <property type="project" value="InterPro"/>
</dbReference>
<dbReference type="PANTHER" id="PTHR37534:SF20">
    <property type="entry name" value="PRO1A C6 ZINK-FINGER PROTEIN"/>
    <property type="match status" value="1"/>
</dbReference>
<name>A0A4T0IFN1_WALIC</name>
<dbReference type="Pfam" id="PF00172">
    <property type="entry name" value="Zn_clus"/>
    <property type="match status" value="1"/>
</dbReference>
<dbReference type="Pfam" id="PF11951">
    <property type="entry name" value="Fungal_trans_2"/>
    <property type="match status" value="1"/>
</dbReference>
<organism evidence="5 6">
    <name type="scientific">Wallemia ichthyophaga</name>
    <dbReference type="NCBI Taxonomy" id="245174"/>
    <lineage>
        <taxon>Eukaryota</taxon>
        <taxon>Fungi</taxon>
        <taxon>Dikarya</taxon>
        <taxon>Basidiomycota</taxon>
        <taxon>Wallemiomycotina</taxon>
        <taxon>Wallemiomycetes</taxon>
        <taxon>Wallemiales</taxon>
        <taxon>Wallemiaceae</taxon>
        <taxon>Wallemia</taxon>
    </lineage>
</organism>
<evidence type="ECO:0000256" key="1">
    <source>
        <dbReference type="ARBA" id="ARBA00004123"/>
    </source>
</evidence>
<dbReference type="AlphaFoldDB" id="A0A4T0IFN1"/>
<dbReference type="Proteomes" id="UP000310689">
    <property type="component" value="Unassembled WGS sequence"/>
</dbReference>
<protein>
    <recommendedName>
        <fullName evidence="4">Zn(2)-C6 fungal-type domain-containing protein</fullName>
    </recommendedName>
</protein>
<evidence type="ECO:0000259" key="4">
    <source>
        <dbReference type="PROSITE" id="PS50048"/>
    </source>
</evidence>
<dbReference type="InterPro" id="IPR001138">
    <property type="entry name" value="Zn2Cys6_DnaBD"/>
</dbReference>
<feature type="domain" description="Zn(2)-C6 fungal-type" evidence="4">
    <location>
        <begin position="62"/>
        <end position="92"/>
    </location>
</feature>
<dbReference type="CDD" id="cd00067">
    <property type="entry name" value="GAL4"/>
    <property type="match status" value="1"/>
</dbReference>
<dbReference type="GO" id="GO:0005634">
    <property type="term" value="C:nucleus"/>
    <property type="evidence" value="ECO:0007669"/>
    <property type="project" value="UniProtKB-SubCell"/>
</dbReference>
<dbReference type="PANTHER" id="PTHR37534">
    <property type="entry name" value="TRANSCRIPTIONAL ACTIVATOR PROTEIN UGA3"/>
    <property type="match status" value="1"/>
</dbReference>
<dbReference type="SMART" id="SM00066">
    <property type="entry name" value="GAL4"/>
    <property type="match status" value="1"/>
</dbReference>
<sequence length="739" mass="82350">MAPMASSNGQATAHSVQNLINVIGSGHPAIQDSLPRLSDIITQSDRNPNGNQRPKFKRSRAGCLTCRKRKVKCDMTAPVCLKCTSLGRECTYPNPNAPSGKRKRTSYDSDAHDSSTLPEPSAYDDDSYNDPFNNPIHSLKRLQSLLGPKLLSQLIDSSPDVQLESDMNLPNHNHNHNPHPNSNSNPLPVPPVPPNGPAMSLMPSDAPPLPQPSYFDPSSSRILPPNMDPPLGNSMATVSVPFNSLNNGLMAPTSPLTNEYASFLSSTPFFTPPSPILNQDTSPDNEYIYSRPSPPTASSPTALPPIMSEGVYANNIINANPQSKQLLHNFLSQSKKLLCAINEPKNPFLALSIPLVLNTNQSAITYGILAISATHMHFIRQKQGLDAYQELQLSHQLKNMALKQVMMPLMSDSSSQDIDMSLLAFIAVLKYDVLSASQDWRQSMNVALALVNKLGGPSVMLGLHKRRHVVDDLSKKSLLIRRTFLEELTAHEVFACLTTGDSPQLIGDTTHSAWWFEMQNSENFGDDAHNSFERSYGMSRQMLDIIARSCRLHSQRRKLNMPIPIDDKDAATLQEVLPADMLSTMQTIRSKTFALYSELENMAQQSLVLRHQRVECGDLIYRHTLMIFLSREIFDIPIHDANIQAAARAVLGLCSEATRDMGMAVMLIWAIIISGVQMFTSHDREWVRQLFRSCREWYCSDLECAETIVSECWKRQDAHLPNDDWRSVARDLQIDVMML</sequence>
<dbReference type="Gene3D" id="4.10.240.10">
    <property type="entry name" value="Zn(2)-C6 fungal-type DNA-binding domain"/>
    <property type="match status" value="1"/>
</dbReference>
<comment type="subcellular location">
    <subcellularLocation>
        <location evidence="1">Nucleus</location>
    </subcellularLocation>
</comment>
<dbReference type="GO" id="GO:0008270">
    <property type="term" value="F:zinc ion binding"/>
    <property type="evidence" value="ECO:0007669"/>
    <property type="project" value="InterPro"/>
</dbReference>